<reference evidence="3 4" key="1">
    <citation type="submission" date="2019-08" db="EMBL/GenBank/DDBJ databases">
        <title>Archangium and Cystobacter genomes.</title>
        <authorList>
            <person name="Chen I.-C.K."/>
            <person name="Wielgoss S."/>
        </authorList>
    </citation>
    <scope>NUCLEOTIDE SEQUENCE [LARGE SCALE GENOMIC DNA]</scope>
    <source>
        <strain evidence="3 4">Cbm 6</strain>
    </source>
</reference>
<dbReference type="Pfam" id="PF00501">
    <property type="entry name" value="AMP-binding"/>
    <property type="match status" value="1"/>
</dbReference>
<protein>
    <submittedName>
        <fullName evidence="3">Acyl--CoA ligase</fullName>
    </submittedName>
</protein>
<dbReference type="Gene3D" id="3.40.50.12780">
    <property type="entry name" value="N-terminal domain of ligase-like"/>
    <property type="match status" value="1"/>
</dbReference>
<name>A0ABY9X1N1_9BACT</name>
<evidence type="ECO:0000259" key="1">
    <source>
        <dbReference type="Pfam" id="PF00501"/>
    </source>
</evidence>
<keyword evidence="4" id="KW-1185">Reference proteome</keyword>
<organism evidence="3 4">
    <name type="scientific">Archangium minus</name>
    <dbReference type="NCBI Taxonomy" id="83450"/>
    <lineage>
        <taxon>Bacteria</taxon>
        <taxon>Pseudomonadati</taxon>
        <taxon>Myxococcota</taxon>
        <taxon>Myxococcia</taxon>
        <taxon>Myxococcales</taxon>
        <taxon>Cystobacterineae</taxon>
        <taxon>Archangiaceae</taxon>
        <taxon>Archangium</taxon>
    </lineage>
</organism>
<sequence>MHIPPSESAHVTQWLRGAIAAGAARGSTLTDGRFSVPYASLDERLAEWASFLAARGVVPGAPVILESAGSVPGVLTLLAMLLRGPSFALLPPPSRAVTPPAPPRFFHQRVVVRGLLEADGELPLRPESLLEVSPVEGAHPPPEGEASAPGRLFLRTSGSLGTPKLVVHTQAGLLGNALNCLGRLRLTAEDRVSVPVPIAHMYGLGAALLPALSVGASIDLLEGANLLRFLERESRLHPTVAFLTPNLCAMLLRRRTPPGHYRHIVVAGDKLKPELFEMAESVFQRVVNLYGSTELGVIATADAEETRGPRSITVGRAVPGANIRLQSVEGSQALEGEVGELWCHHPFPFQGYLDEDGHPWRGEPPFQDGWYRTKDLCRLHADGLLEVLGRTDHGVKRDGRLVMLNDLERAVERVPGVERAIAVLGGESLRGQRLVVFCLPRDGQPLDAAQVRTACFELLPPYALPDEIRPLSTLPLLPGGKVDRKALQAAAAAPPSPS</sequence>
<accession>A0ABY9X1N1</accession>
<dbReference type="InterPro" id="IPR000873">
    <property type="entry name" value="AMP-dep_synth/lig_dom"/>
</dbReference>
<dbReference type="EMBL" id="CP043494">
    <property type="protein sequence ID" value="WNG49295.1"/>
    <property type="molecule type" value="Genomic_DNA"/>
</dbReference>
<dbReference type="InterPro" id="IPR042099">
    <property type="entry name" value="ANL_N_sf"/>
</dbReference>
<feature type="domain" description="AMP-dependent synthetase/ligase" evidence="1">
    <location>
        <begin position="156"/>
        <end position="353"/>
    </location>
</feature>
<evidence type="ECO:0000313" key="3">
    <source>
        <dbReference type="EMBL" id="WNG49295.1"/>
    </source>
</evidence>
<dbReference type="CDD" id="cd04433">
    <property type="entry name" value="AFD_class_I"/>
    <property type="match status" value="1"/>
</dbReference>
<dbReference type="RefSeq" id="WP_395807027.1">
    <property type="nucleotide sequence ID" value="NZ_CP043494.1"/>
</dbReference>
<evidence type="ECO:0000313" key="4">
    <source>
        <dbReference type="Proteomes" id="UP001611383"/>
    </source>
</evidence>
<dbReference type="Gene3D" id="3.30.300.30">
    <property type="match status" value="1"/>
</dbReference>
<keyword evidence="3" id="KW-0436">Ligase</keyword>
<dbReference type="PANTHER" id="PTHR43767">
    <property type="entry name" value="LONG-CHAIN-FATTY-ACID--COA LIGASE"/>
    <property type="match status" value="1"/>
</dbReference>
<dbReference type="Pfam" id="PF13193">
    <property type="entry name" value="AMP-binding_C"/>
    <property type="match status" value="1"/>
</dbReference>
<proteinExistence type="predicted"/>
<evidence type="ECO:0000259" key="2">
    <source>
        <dbReference type="Pfam" id="PF13193"/>
    </source>
</evidence>
<dbReference type="InterPro" id="IPR045851">
    <property type="entry name" value="AMP-bd_C_sf"/>
</dbReference>
<dbReference type="SUPFAM" id="SSF56801">
    <property type="entry name" value="Acetyl-CoA synthetase-like"/>
    <property type="match status" value="1"/>
</dbReference>
<dbReference type="GO" id="GO:0016874">
    <property type="term" value="F:ligase activity"/>
    <property type="evidence" value="ECO:0007669"/>
    <property type="project" value="UniProtKB-KW"/>
</dbReference>
<dbReference type="Proteomes" id="UP001611383">
    <property type="component" value="Chromosome"/>
</dbReference>
<dbReference type="PANTHER" id="PTHR43767:SF10">
    <property type="entry name" value="SURFACTIN SYNTHASE SUBUNIT 1"/>
    <property type="match status" value="1"/>
</dbReference>
<feature type="domain" description="AMP-binding enzyme C-terminal" evidence="2">
    <location>
        <begin position="407"/>
        <end position="481"/>
    </location>
</feature>
<dbReference type="InterPro" id="IPR050237">
    <property type="entry name" value="ATP-dep_AMP-bd_enzyme"/>
</dbReference>
<gene>
    <name evidence="3" type="ORF">F0U60_38120</name>
</gene>
<dbReference type="InterPro" id="IPR025110">
    <property type="entry name" value="AMP-bd_C"/>
</dbReference>